<evidence type="ECO:0000256" key="9">
    <source>
        <dbReference type="ARBA" id="ARBA00022884"/>
    </source>
</evidence>
<evidence type="ECO:0000256" key="6">
    <source>
        <dbReference type="ARBA" id="ARBA00022801"/>
    </source>
</evidence>
<evidence type="ECO:0000256" key="7">
    <source>
        <dbReference type="ARBA" id="ARBA00022806"/>
    </source>
</evidence>
<comment type="subcellular location">
    <subcellularLocation>
        <location evidence="1">Plastid</location>
        <location evidence="1">Chloroplast</location>
    </subcellularLocation>
</comment>
<dbReference type="EC" id="3.6.4.13" evidence="2"/>
<reference evidence="15" key="1">
    <citation type="submission" date="2015-10" db="EMBL/GenBank/DDBJ databases">
        <authorList>
            <person name="Regsiter A."/>
            <person name="william w."/>
        </authorList>
    </citation>
    <scope>NUCLEOTIDE SEQUENCE</scope>
    <source>
        <strain evidence="15">Montdore</strain>
    </source>
</reference>
<dbReference type="InterPro" id="IPR001650">
    <property type="entry name" value="Helicase_C-like"/>
</dbReference>
<dbReference type="SMART" id="SM00487">
    <property type="entry name" value="DEXDc"/>
    <property type="match status" value="1"/>
</dbReference>
<dbReference type="InterPro" id="IPR007502">
    <property type="entry name" value="Helicase-assoc_dom"/>
</dbReference>
<dbReference type="GO" id="GO:0016787">
    <property type="term" value="F:hydrolase activity"/>
    <property type="evidence" value="ECO:0007669"/>
    <property type="project" value="UniProtKB-KW"/>
</dbReference>
<feature type="region of interest" description="Disordered" evidence="12">
    <location>
        <begin position="446"/>
        <end position="470"/>
    </location>
</feature>
<protein>
    <recommendedName>
        <fullName evidence="2">RNA helicase</fullName>
        <ecNumber evidence="2">3.6.4.13</ecNumber>
    </recommendedName>
</protein>
<keyword evidence="8" id="KW-0067">ATP-binding</keyword>
<evidence type="ECO:0000256" key="10">
    <source>
        <dbReference type="ARBA" id="ARBA00022946"/>
    </source>
</evidence>
<dbReference type="CDD" id="cd17917">
    <property type="entry name" value="DEXHc_RHA-like"/>
    <property type="match status" value="1"/>
</dbReference>
<sequence length="1563" mass="174545">MGGKKKNKVASNPARGFATTSVPSKTKTPAPVPEGPDEKEIDPLAVSEPSERRPGKSDEISRIPNEEETEEHRLKALVEKLGPGVRKETRRIVARAEIEKRTIRSNYYPLKLNELLEFGFVGYNNRLKITSGVKELGVGDQILALAKEEFLQMRGGNETECKRGESLLLNAWILQKTFISMGFPKGRVEEGLQALVSHGSTVLDKEKGLDGALEEMFDWLALNCEEEELPGFYDESGKGKKEVCSGSSGACSHLSRVVSRILMVPSDFSPSETKPDSGASAPREPFGADRRHLTGNLRQVADWSLESRDVSREGERVGNNESDHSGDEEVEIEPEELIPQYIKLQTQKYHLHPASTIIAGRKVKGKKEETASSIASASAAEAEQLNKIHKRLDGLTRDPLFDLREAEEVWRVERLRLEKEKWVGKQSGGGSTTKKGAKVSVVYTVNSEGSEDKEETESTSPVYLPHTGEDSDTDLGIMGGLFEPAPTEESAVVQGGENERVGVRDFELVNTSGGNFGKGKPKGKAGVGTPAVKRVLEELCRSRDANSRIRFEAIPGTSISARSKLIITWSSIPESSSVDVSPITPTLDGARPPVIISSTGLLCTTFSMASIAAMSKDQADGFIATYALFKLSGKKDEKIYFRLPSIWRELWIELLNEGQLESGRQEREVLRHLEKTLNIEKFDHSGSDHFAGRKARITKTVGSGEQGTTARGVGPGNMVSDAIKKDWFYRTNRSGYQQMLKHRRQLPMWAFKEEVLAAVENNQVVIICGETGCGKSTQTPAFILERELSQGKACRIYCTEPRRISAISLARRVSEELGERKSEVGGRNSLVGYAIRLEGRMHSGTRLIYATTGIVMRMLERSSELEEVTHLVLDEVHERSIDSDFLLLVLKKLLAQRKNLKVVLMSATVDADKFSAYLGGAPVMRVPGRTFPVETHYLEDAIRLTQYTVEDDARGSRNQGAWEDDEEEVELKNASALIGDLRGYPPEIKDTLCRLDLRLINYELIVRLIDFVGSSPGYVDYSKAILVFMPGFAEIRRLNDMLMAHPTLGSNQGDGGWLIYPLHSTIASEDQEAAFSIPPPGMRKIVIATNIAETGITIPDVTCVIDTGKHKEMRFDERRQLSRLVETFVSQANAKQRRGRAGRVQKGLCFHLFTKIQHNNWMTEEQTPEIMRLSLQDLVLRIKICKLGQVEEVLSQALDAPLPKNIRRAIDSLLEVDPMIPRNTKYLTVKALTVTEELTALGRQLAKLPLDVYLGKLVLMGSIYGCLDAALTIAAILSSKSPFVTPLGHRKEAESCRLSFKRADSDLLTGWNAYSSWRRVCQRKTMMSESEFCQKNYLSSRNLVGIEELKQQLLVSVVEAKFLTLKEEEKTELNRCRFSTYYRRKFFTVPESVNHSSENDSVVNSVIAASFYPKLLAKGDKGWRNILNNHTIAVHPNSVNRHTNSEWLAFHSIMQSNRSYAHETSHVESIAVALLCGDVDYKMHAGTMILDGHRAKFAFEDWKSLIAFKILRSRLKEITVRSFRGPGKGLTENQTRWMQLFYRVFLRLKQIQEERAGGGSDRD</sequence>
<feature type="region of interest" description="Disordered" evidence="12">
    <location>
        <begin position="1"/>
        <end position="71"/>
    </location>
</feature>
<evidence type="ECO:0000256" key="5">
    <source>
        <dbReference type="ARBA" id="ARBA00022741"/>
    </source>
</evidence>
<accession>A0A292Q0H9</accession>
<dbReference type="Pfam" id="PF00270">
    <property type="entry name" value="DEAD"/>
    <property type="match status" value="1"/>
</dbReference>
<evidence type="ECO:0000259" key="13">
    <source>
        <dbReference type="PROSITE" id="PS51192"/>
    </source>
</evidence>
<evidence type="ECO:0000256" key="1">
    <source>
        <dbReference type="ARBA" id="ARBA00004229"/>
    </source>
</evidence>
<feature type="compositionally biased region" description="Basic and acidic residues" evidence="12">
    <location>
        <begin position="305"/>
        <end position="327"/>
    </location>
</feature>
<dbReference type="Gene3D" id="3.40.50.300">
    <property type="entry name" value="P-loop containing nucleotide triphosphate hydrolases"/>
    <property type="match status" value="2"/>
</dbReference>
<dbReference type="SUPFAM" id="SSF52540">
    <property type="entry name" value="P-loop containing nucleoside triphosphate hydrolases"/>
    <property type="match status" value="1"/>
</dbReference>
<name>A0A292Q0H9_9PEZI</name>
<dbReference type="FunFam" id="1.20.120.1080:FF:000002">
    <property type="entry name" value="Putative ATP-dependent RNA helicase DHX36"/>
    <property type="match status" value="1"/>
</dbReference>
<feature type="domain" description="Helicase ATP-binding" evidence="13">
    <location>
        <begin position="756"/>
        <end position="927"/>
    </location>
</feature>
<dbReference type="SMART" id="SM00490">
    <property type="entry name" value="HELICc"/>
    <property type="match status" value="1"/>
</dbReference>
<evidence type="ECO:0000256" key="3">
    <source>
        <dbReference type="ARBA" id="ARBA00022528"/>
    </source>
</evidence>
<feature type="domain" description="Helicase C-terminal" evidence="14">
    <location>
        <begin position="1004"/>
        <end position="1186"/>
    </location>
</feature>
<dbReference type="FunFam" id="3.40.50.300:FF:000500">
    <property type="entry name" value="ATP-dependent RNA helicase DHX29"/>
    <property type="match status" value="1"/>
</dbReference>
<dbReference type="EMBL" id="LN890974">
    <property type="protein sequence ID" value="CUS13319.1"/>
    <property type="molecule type" value="Genomic_DNA"/>
</dbReference>
<gene>
    <name evidence="15" type="ORF">GSTUAT00002558001</name>
</gene>
<proteinExistence type="predicted"/>
<keyword evidence="16" id="KW-1185">Reference proteome</keyword>
<dbReference type="InterPro" id="IPR027417">
    <property type="entry name" value="P-loop_NTPase"/>
</dbReference>
<dbReference type="PROSITE" id="PS51194">
    <property type="entry name" value="HELICASE_CTER"/>
    <property type="match status" value="1"/>
</dbReference>
<keyword evidence="5" id="KW-0547">Nucleotide-binding</keyword>
<dbReference type="PANTHER" id="PTHR18934:SF145">
    <property type="entry name" value="ATP-DEPENDENT RNA HELICASE DHX57-RELATED"/>
    <property type="match status" value="1"/>
</dbReference>
<evidence type="ECO:0000256" key="12">
    <source>
        <dbReference type="SAM" id="MobiDB-lite"/>
    </source>
</evidence>
<feature type="region of interest" description="Disordered" evidence="12">
    <location>
        <begin position="267"/>
        <end position="332"/>
    </location>
</feature>
<keyword evidence="4" id="KW-0934">Plastid</keyword>
<feature type="compositionally biased region" description="Polar residues" evidence="12">
    <location>
        <begin position="18"/>
        <end position="27"/>
    </location>
</feature>
<dbReference type="CDD" id="cd18791">
    <property type="entry name" value="SF2_C_RHA"/>
    <property type="match status" value="1"/>
</dbReference>
<dbReference type="SMART" id="SM00847">
    <property type="entry name" value="HA2"/>
    <property type="match status" value="1"/>
</dbReference>
<evidence type="ECO:0000313" key="15">
    <source>
        <dbReference type="EMBL" id="CUS13319.1"/>
    </source>
</evidence>
<evidence type="ECO:0000256" key="11">
    <source>
        <dbReference type="ARBA" id="ARBA00047984"/>
    </source>
</evidence>
<evidence type="ECO:0000256" key="8">
    <source>
        <dbReference type="ARBA" id="ARBA00022840"/>
    </source>
</evidence>
<dbReference type="Gene3D" id="1.20.120.1080">
    <property type="match status" value="1"/>
</dbReference>
<dbReference type="Pfam" id="PF00271">
    <property type="entry name" value="Helicase_C"/>
    <property type="match status" value="1"/>
</dbReference>
<keyword evidence="7" id="KW-0347">Helicase</keyword>
<evidence type="ECO:0000256" key="4">
    <source>
        <dbReference type="ARBA" id="ARBA00022640"/>
    </source>
</evidence>
<feature type="compositionally biased region" description="Basic and acidic residues" evidence="12">
    <location>
        <begin position="49"/>
        <end position="71"/>
    </location>
</feature>
<evidence type="ECO:0000256" key="2">
    <source>
        <dbReference type="ARBA" id="ARBA00012552"/>
    </source>
</evidence>
<evidence type="ECO:0000313" key="16">
    <source>
        <dbReference type="Proteomes" id="UP001412239"/>
    </source>
</evidence>
<organism evidence="15 16">
    <name type="scientific">Tuber aestivum</name>
    <name type="common">summer truffle</name>
    <dbReference type="NCBI Taxonomy" id="59557"/>
    <lineage>
        <taxon>Eukaryota</taxon>
        <taxon>Fungi</taxon>
        <taxon>Dikarya</taxon>
        <taxon>Ascomycota</taxon>
        <taxon>Pezizomycotina</taxon>
        <taxon>Pezizomycetes</taxon>
        <taxon>Pezizales</taxon>
        <taxon>Tuberaceae</taxon>
        <taxon>Tuber</taxon>
    </lineage>
</organism>
<dbReference type="GO" id="GO:0003723">
    <property type="term" value="F:RNA binding"/>
    <property type="evidence" value="ECO:0007669"/>
    <property type="project" value="UniProtKB-KW"/>
</dbReference>
<dbReference type="Pfam" id="PF07717">
    <property type="entry name" value="OB_NTP_bind"/>
    <property type="match status" value="1"/>
</dbReference>
<dbReference type="InterPro" id="IPR014001">
    <property type="entry name" value="Helicase_ATP-bd"/>
</dbReference>
<keyword evidence="9" id="KW-0694">RNA-binding</keyword>
<dbReference type="PROSITE" id="PS51192">
    <property type="entry name" value="HELICASE_ATP_BIND_1"/>
    <property type="match status" value="1"/>
</dbReference>
<evidence type="ECO:0000259" key="14">
    <source>
        <dbReference type="PROSITE" id="PS51194"/>
    </source>
</evidence>
<dbReference type="InterPro" id="IPR011545">
    <property type="entry name" value="DEAD/DEAH_box_helicase_dom"/>
</dbReference>
<keyword evidence="3" id="KW-0150">Chloroplast</keyword>
<keyword evidence="6" id="KW-0378">Hydrolase</keyword>
<dbReference type="GO" id="GO:0005524">
    <property type="term" value="F:ATP binding"/>
    <property type="evidence" value="ECO:0007669"/>
    <property type="project" value="UniProtKB-KW"/>
</dbReference>
<dbReference type="PANTHER" id="PTHR18934">
    <property type="entry name" value="ATP-DEPENDENT RNA HELICASE"/>
    <property type="match status" value="1"/>
</dbReference>
<dbReference type="Proteomes" id="UP001412239">
    <property type="component" value="Unassembled WGS sequence"/>
</dbReference>
<dbReference type="FunFam" id="3.40.50.300:FF:000819">
    <property type="entry name" value="ATP dependent RNA helicase, putative"/>
    <property type="match status" value="1"/>
</dbReference>
<dbReference type="GO" id="GO:0003724">
    <property type="term" value="F:RNA helicase activity"/>
    <property type="evidence" value="ECO:0007669"/>
    <property type="project" value="UniProtKB-EC"/>
</dbReference>
<comment type="catalytic activity">
    <reaction evidence="11">
        <text>ATP + H2O = ADP + phosphate + H(+)</text>
        <dbReference type="Rhea" id="RHEA:13065"/>
        <dbReference type="ChEBI" id="CHEBI:15377"/>
        <dbReference type="ChEBI" id="CHEBI:15378"/>
        <dbReference type="ChEBI" id="CHEBI:30616"/>
        <dbReference type="ChEBI" id="CHEBI:43474"/>
        <dbReference type="ChEBI" id="CHEBI:456216"/>
        <dbReference type="EC" id="3.6.4.13"/>
    </reaction>
</comment>
<dbReference type="Pfam" id="PF21010">
    <property type="entry name" value="HA2_C"/>
    <property type="match status" value="1"/>
</dbReference>
<keyword evidence="10" id="KW-0809">Transit peptide</keyword>
<dbReference type="InterPro" id="IPR011709">
    <property type="entry name" value="DEAD-box_helicase_OB_fold"/>
</dbReference>